<name>A0A0A1TLD3_9HYPO</name>
<dbReference type="HOGENOM" id="CLU_1817147_0_0_1"/>
<proteinExistence type="predicted"/>
<reference evidence="2 3" key="1">
    <citation type="journal article" date="2015" name="Genome Announc.">
        <title>Draft Genome Sequence and Gene Annotation of the Entomopathogenic Fungus Verticillium hemipterigenum.</title>
        <authorList>
            <person name="Horn F."/>
            <person name="Habel A."/>
            <person name="Scharf D.H."/>
            <person name="Dworschak J."/>
            <person name="Brakhage A.A."/>
            <person name="Guthke R."/>
            <person name="Hertweck C."/>
            <person name="Linde J."/>
        </authorList>
    </citation>
    <scope>NUCLEOTIDE SEQUENCE [LARGE SCALE GENOMIC DNA]</scope>
</reference>
<evidence type="ECO:0000313" key="2">
    <source>
        <dbReference type="EMBL" id="CEJ91740.1"/>
    </source>
</evidence>
<dbReference type="AlphaFoldDB" id="A0A0A1TLD3"/>
<organism evidence="2 3">
    <name type="scientific">[Torrubiella] hemipterigena</name>
    <dbReference type="NCBI Taxonomy" id="1531966"/>
    <lineage>
        <taxon>Eukaryota</taxon>
        <taxon>Fungi</taxon>
        <taxon>Dikarya</taxon>
        <taxon>Ascomycota</taxon>
        <taxon>Pezizomycotina</taxon>
        <taxon>Sordariomycetes</taxon>
        <taxon>Hypocreomycetidae</taxon>
        <taxon>Hypocreales</taxon>
        <taxon>Clavicipitaceae</taxon>
        <taxon>Clavicipitaceae incertae sedis</taxon>
        <taxon>'Torrubiella' clade</taxon>
    </lineage>
</organism>
<evidence type="ECO:0000256" key="1">
    <source>
        <dbReference type="SAM" id="MobiDB-lite"/>
    </source>
</evidence>
<protein>
    <submittedName>
        <fullName evidence="2">Uncharacterized protein</fullName>
    </submittedName>
</protein>
<sequence>MFSDTLHIGASKTGPIYDRGLDQAVKPSIWTETLTHATELGATAFRCSDALDAAIEPCHRQMAKLHQMTYCLSVGLYDLCHLKRPSPVSLFFVFGKRREGASAPGSAASENHCPRSEGACSEASRPDDRCYTAVAKRRQSSE</sequence>
<accession>A0A0A1TLD3</accession>
<feature type="region of interest" description="Disordered" evidence="1">
    <location>
        <begin position="101"/>
        <end position="126"/>
    </location>
</feature>
<gene>
    <name evidence="2" type="ORF">VHEMI07433</name>
</gene>
<dbReference type="EMBL" id="CDHN01000004">
    <property type="protein sequence ID" value="CEJ91740.1"/>
    <property type="molecule type" value="Genomic_DNA"/>
</dbReference>
<dbReference type="Proteomes" id="UP000039046">
    <property type="component" value="Unassembled WGS sequence"/>
</dbReference>
<keyword evidence="3" id="KW-1185">Reference proteome</keyword>
<evidence type="ECO:0000313" key="3">
    <source>
        <dbReference type="Proteomes" id="UP000039046"/>
    </source>
</evidence>